<feature type="compositionally biased region" description="Low complexity" evidence="1">
    <location>
        <begin position="37"/>
        <end position="50"/>
    </location>
</feature>
<evidence type="ECO:0000256" key="2">
    <source>
        <dbReference type="SAM" id="SignalP"/>
    </source>
</evidence>
<name>A0A1C5K5B7_9ACTN</name>
<feature type="compositionally biased region" description="Pro residues" evidence="1">
    <location>
        <begin position="51"/>
        <end position="63"/>
    </location>
</feature>
<feature type="region of interest" description="Disordered" evidence="1">
    <location>
        <begin position="27"/>
        <end position="75"/>
    </location>
</feature>
<feature type="compositionally biased region" description="Basic and acidic residues" evidence="1">
    <location>
        <begin position="132"/>
        <end position="141"/>
    </location>
</feature>
<organism evidence="3 4">
    <name type="scientific">Micromonospora siamensis</name>
    <dbReference type="NCBI Taxonomy" id="299152"/>
    <lineage>
        <taxon>Bacteria</taxon>
        <taxon>Bacillati</taxon>
        <taxon>Actinomycetota</taxon>
        <taxon>Actinomycetes</taxon>
        <taxon>Micromonosporales</taxon>
        <taxon>Micromonosporaceae</taxon>
        <taxon>Micromonospora</taxon>
    </lineage>
</organism>
<evidence type="ECO:0000313" key="4">
    <source>
        <dbReference type="Proteomes" id="UP000198210"/>
    </source>
</evidence>
<dbReference type="EMBL" id="LT607751">
    <property type="protein sequence ID" value="SCG77596.1"/>
    <property type="molecule type" value="Genomic_DNA"/>
</dbReference>
<keyword evidence="4" id="KW-1185">Reference proteome</keyword>
<dbReference type="AlphaFoldDB" id="A0A1C5K5B7"/>
<dbReference type="Proteomes" id="UP000198210">
    <property type="component" value="Chromosome I"/>
</dbReference>
<proteinExistence type="predicted"/>
<evidence type="ECO:0000313" key="3">
    <source>
        <dbReference type="EMBL" id="SCG77596.1"/>
    </source>
</evidence>
<feature type="region of interest" description="Disordered" evidence="1">
    <location>
        <begin position="118"/>
        <end position="141"/>
    </location>
</feature>
<reference evidence="3 4" key="1">
    <citation type="submission" date="2016-06" db="EMBL/GenBank/DDBJ databases">
        <authorList>
            <person name="Kjaerup R.B."/>
            <person name="Dalgaard T.S."/>
            <person name="Juul-Madsen H.R."/>
        </authorList>
    </citation>
    <scope>NUCLEOTIDE SEQUENCE [LARGE SCALE GENOMIC DNA]</scope>
    <source>
        <strain evidence="3 4">DSM 45097</strain>
    </source>
</reference>
<gene>
    <name evidence="3" type="ORF">GA0074704_5481</name>
</gene>
<protein>
    <submittedName>
        <fullName evidence="3">Uncharacterized protein</fullName>
    </submittedName>
</protein>
<feature type="signal peptide" evidence="2">
    <location>
        <begin position="1"/>
        <end position="24"/>
    </location>
</feature>
<sequence>MGARRSAIGLAVATGLLVAGCDGAAPAAGPGPGRPAGAGPEASAGGRSAPAHPPAAAPTPTCPPDNRLDTLTAGGGGELVGNPGVFWALLFHTEERLRPGQRLKIALKMTGSGALTARAVGPDGATVEPEGLDTHGDSDWRRPGDEWGSYWVFPTAGCWTVQAERADGTRGAFSLRAG</sequence>
<keyword evidence="2" id="KW-0732">Signal</keyword>
<feature type="chain" id="PRO_5008720366" evidence="2">
    <location>
        <begin position="25"/>
        <end position="178"/>
    </location>
</feature>
<accession>A0A1C5K5B7</accession>
<dbReference type="RefSeq" id="WP_157743801.1">
    <property type="nucleotide sequence ID" value="NZ_JBHLYF010000033.1"/>
</dbReference>
<dbReference type="PROSITE" id="PS51257">
    <property type="entry name" value="PROKAR_LIPOPROTEIN"/>
    <property type="match status" value="1"/>
</dbReference>
<evidence type="ECO:0000256" key="1">
    <source>
        <dbReference type="SAM" id="MobiDB-lite"/>
    </source>
</evidence>